<dbReference type="AlphaFoldDB" id="A0A367RH58"/>
<proteinExistence type="predicted"/>
<comment type="caution">
    <text evidence="1">The sequence shown here is derived from an EMBL/GenBank/DDBJ whole genome shotgun (WGS) entry which is preliminary data.</text>
</comment>
<organism evidence="1 2">
    <name type="scientific">Nostoc minutum NIES-26</name>
    <dbReference type="NCBI Taxonomy" id="1844469"/>
    <lineage>
        <taxon>Bacteria</taxon>
        <taxon>Bacillati</taxon>
        <taxon>Cyanobacteriota</taxon>
        <taxon>Cyanophyceae</taxon>
        <taxon>Nostocales</taxon>
        <taxon>Nostocaceae</taxon>
        <taxon>Nostoc</taxon>
    </lineage>
</organism>
<evidence type="ECO:0000313" key="2">
    <source>
        <dbReference type="Proteomes" id="UP000252107"/>
    </source>
</evidence>
<accession>A0A367RH58</accession>
<dbReference type="Proteomes" id="UP000252107">
    <property type="component" value="Unassembled WGS sequence"/>
</dbReference>
<keyword evidence="2" id="KW-1185">Reference proteome</keyword>
<reference evidence="1" key="1">
    <citation type="submission" date="2016-04" db="EMBL/GenBank/DDBJ databases">
        <authorList>
            <person name="Tabuchi Yagui T.R."/>
        </authorList>
    </citation>
    <scope>NUCLEOTIDE SEQUENCE [LARGE SCALE GENOMIC DNA]</scope>
    <source>
        <strain evidence="1">NIES-26</strain>
    </source>
</reference>
<protein>
    <submittedName>
        <fullName evidence="1">Uncharacterized protein</fullName>
    </submittedName>
</protein>
<name>A0A367RH58_9NOSO</name>
<dbReference type="EMBL" id="LXQD01000153">
    <property type="protein sequence ID" value="RCJ35389.1"/>
    <property type="molecule type" value="Genomic_DNA"/>
</dbReference>
<sequence>MLKLTYTEGSFYLECLTQSLEEWVAQRVILALRVGQSLCIEPSTASFLLPVDLPGVDLLKAEVKRDDSEIIALCACDVEYLEVTLRGSWLSDGSEDAEGVFVTTMSNSPNGDSFASRAEFLLHKLWQEAQACASVMSE</sequence>
<dbReference type="InterPro" id="IPR054664">
    <property type="entry name" value="Alr0857-like"/>
</dbReference>
<evidence type="ECO:0000313" key="1">
    <source>
        <dbReference type="EMBL" id="RCJ35389.1"/>
    </source>
</evidence>
<dbReference type="NCBIfam" id="NF045647">
    <property type="entry name" value="alr0857_fam"/>
    <property type="match status" value="1"/>
</dbReference>
<gene>
    <name evidence="1" type="ORF">A6770_16355</name>
</gene>